<protein>
    <recommendedName>
        <fullName evidence="5">DNA endonuclease RBBP8</fullName>
    </recommendedName>
</protein>
<dbReference type="EMBL" id="JAOYFB010000037">
    <property type="protein sequence ID" value="KAK4022685.1"/>
    <property type="molecule type" value="Genomic_DNA"/>
</dbReference>
<feature type="region of interest" description="Disordered" evidence="2">
    <location>
        <begin position="432"/>
        <end position="452"/>
    </location>
</feature>
<feature type="compositionally biased region" description="Polar residues" evidence="2">
    <location>
        <begin position="383"/>
        <end position="393"/>
    </location>
</feature>
<proteinExistence type="predicted"/>
<feature type="region of interest" description="Disordered" evidence="2">
    <location>
        <begin position="348"/>
        <end position="400"/>
    </location>
</feature>
<reference evidence="3 4" key="1">
    <citation type="journal article" date="2023" name="Nucleic Acids Res.">
        <title>The hologenome of Daphnia magna reveals possible DNA methylation and microbiome-mediated evolution of the host genome.</title>
        <authorList>
            <person name="Chaturvedi A."/>
            <person name="Li X."/>
            <person name="Dhandapani V."/>
            <person name="Marshall H."/>
            <person name="Kissane S."/>
            <person name="Cuenca-Cambronero M."/>
            <person name="Asole G."/>
            <person name="Calvet F."/>
            <person name="Ruiz-Romero M."/>
            <person name="Marangio P."/>
            <person name="Guigo R."/>
            <person name="Rago D."/>
            <person name="Mirbahai L."/>
            <person name="Eastwood N."/>
            <person name="Colbourne J.K."/>
            <person name="Zhou J."/>
            <person name="Mallon E."/>
            <person name="Orsini L."/>
        </authorList>
    </citation>
    <scope>NUCLEOTIDE SEQUENCE [LARGE SCALE GENOMIC DNA]</scope>
    <source>
        <strain evidence="3">LRV0_1</strain>
    </source>
</reference>
<evidence type="ECO:0000313" key="3">
    <source>
        <dbReference type="EMBL" id="KAK4022685.1"/>
    </source>
</evidence>
<evidence type="ECO:0000256" key="1">
    <source>
        <dbReference type="SAM" id="Coils"/>
    </source>
</evidence>
<evidence type="ECO:0008006" key="5">
    <source>
        <dbReference type="Google" id="ProtNLM"/>
    </source>
</evidence>
<keyword evidence="4" id="KW-1185">Reference proteome</keyword>
<feature type="compositionally biased region" description="Basic and acidic residues" evidence="2">
    <location>
        <begin position="438"/>
        <end position="452"/>
    </location>
</feature>
<sequence>MKLFFEMPKLEELRSKIEILLNLPAQIYCCEQSHANVDCRFRLKTTMDLIVGYITADASIKEISLQNYRNKEEYFFTTFIKLACSAFNDLLKQNFQTKQENLILIEEKKREEDQCKKLKKELTDLRNKQENLEKCEKCVTYEEDRHEFEQKYTKLEKQFKKCAFIINSSLDGDNKVLGRVRDIVSQSVVKNNNPQDSGNAVFSQREPELPKTLSICDYPVDMKHVWSLDDDDTSILAPSSPEGNDMETQRFGGPGEDVVVCIPETVPFDHPQQGTTTQKFFQNKAYALSPIMYKKSSSKLGARRAVSPVNIQETTPKKQSRINAETSLDESIYSPPILTDFGLPSRPSSFLSPTKQRAEETCKKTKGSRSLVNESKKYVQPPFSEQQQRTPTSQRHKSLKQTKLTLGRLANDVAPELAIAATVKTRMPTKTIRVNPPAKEESKRRRRGKGPEDWDCKECYRLFEKAVAAKKIDVSKMPVAMNFCDVHFNRYSYYLNTPPNFWDCGIGKPPRNGHLHPLDASAAEDDDDFM</sequence>
<name>A0ABR0AC23_9CRUS</name>
<organism evidence="3 4">
    <name type="scientific">Daphnia magna</name>
    <dbReference type="NCBI Taxonomy" id="35525"/>
    <lineage>
        <taxon>Eukaryota</taxon>
        <taxon>Metazoa</taxon>
        <taxon>Ecdysozoa</taxon>
        <taxon>Arthropoda</taxon>
        <taxon>Crustacea</taxon>
        <taxon>Branchiopoda</taxon>
        <taxon>Diplostraca</taxon>
        <taxon>Cladocera</taxon>
        <taxon>Anomopoda</taxon>
        <taxon>Daphniidae</taxon>
        <taxon>Daphnia</taxon>
    </lineage>
</organism>
<evidence type="ECO:0000256" key="2">
    <source>
        <dbReference type="SAM" id="MobiDB-lite"/>
    </source>
</evidence>
<feature type="coiled-coil region" evidence="1">
    <location>
        <begin position="101"/>
        <end position="158"/>
    </location>
</feature>
<dbReference type="Proteomes" id="UP001234178">
    <property type="component" value="Unassembled WGS sequence"/>
</dbReference>
<keyword evidence="1" id="KW-0175">Coiled coil</keyword>
<evidence type="ECO:0000313" key="4">
    <source>
        <dbReference type="Proteomes" id="UP001234178"/>
    </source>
</evidence>
<accession>A0ABR0AC23</accession>
<gene>
    <name evidence="3" type="ORF">OUZ56_008138</name>
</gene>
<comment type="caution">
    <text evidence="3">The sequence shown here is derived from an EMBL/GenBank/DDBJ whole genome shotgun (WGS) entry which is preliminary data.</text>
</comment>